<dbReference type="InterPro" id="IPR029026">
    <property type="entry name" value="tRNA_m1G_MTases_N"/>
</dbReference>
<dbReference type="PANTHER" id="PTHR46417:SF1">
    <property type="entry name" value="TRNA (GUANINE-N(1)-)-METHYLTRANSFERASE"/>
    <property type="match status" value="1"/>
</dbReference>
<sequence length="232" mass="26928">MIQFSIITIFPNMFNPIFKYGIIRQAIKKKIINIKILNLRDFSINKRKTVDDKIYGGGPGMLIMFLPLFKAVINAKKNYKEKSIVIYLSPQGKVLKHNHIKYFIKKKHLIFICGRYKGIDERFIQTQVDEEWSIGDFVLTGGELPAMIFIDAITRSIPGVLNNKHSLIEESFNNDLLDCPNYTRPKNIANHIVPSILLSGNHKKIKEWRLKHSLKNTLLKRPDLLKNKKNKK</sequence>
<keyword evidence="11 15" id="KW-0819">tRNA processing</keyword>
<dbReference type="PIRSF" id="PIRSF000386">
    <property type="entry name" value="tRNA_mtase"/>
    <property type="match status" value="1"/>
</dbReference>
<evidence type="ECO:0000256" key="11">
    <source>
        <dbReference type="ARBA" id="ARBA00022694"/>
    </source>
</evidence>
<dbReference type="CDD" id="cd18080">
    <property type="entry name" value="TrmD-like"/>
    <property type="match status" value="1"/>
</dbReference>
<dbReference type="PANTHER" id="PTHR46417">
    <property type="entry name" value="TRNA (GUANINE-N(1)-)-METHYLTRANSFERASE"/>
    <property type="match status" value="1"/>
</dbReference>
<dbReference type="NCBIfam" id="TIGR00088">
    <property type="entry name" value="trmD"/>
    <property type="match status" value="1"/>
</dbReference>
<dbReference type="Gene3D" id="3.40.1280.10">
    <property type="match status" value="1"/>
</dbReference>
<proteinExistence type="inferred from homology"/>
<dbReference type="HAMAP" id="MF_00605">
    <property type="entry name" value="TrmD"/>
    <property type="match status" value="1"/>
</dbReference>
<dbReference type="Gene3D" id="1.10.1270.20">
    <property type="entry name" value="tRNA(m1g37)methyltransferase, domain 2"/>
    <property type="match status" value="1"/>
</dbReference>
<evidence type="ECO:0000256" key="5">
    <source>
        <dbReference type="ARBA" id="ARBA00012807"/>
    </source>
</evidence>
<reference evidence="19 20" key="1">
    <citation type="submission" date="2019-02" db="EMBL/GenBank/DDBJ databases">
        <authorList>
            <person name="Manzano-Marin A."/>
            <person name="Manzano-Marin A."/>
        </authorList>
    </citation>
    <scope>NUCLEOTIDE SEQUENCE [LARGE SCALE GENOMIC DNA]</scope>
    <source>
        <strain evidence="19 20">BuCipiceae</strain>
    </source>
</reference>
<dbReference type="EMBL" id="LR217739">
    <property type="protein sequence ID" value="VFP88495.1"/>
    <property type="molecule type" value="Genomic_DNA"/>
</dbReference>
<dbReference type="AlphaFoldDB" id="A0A803FU22"/>
<dbReference type="SUPFAM" id="SSF75217">
    <property type="entry name" value="alpha/beta knot"/>
    <property type="match status" value="1"/>
</dbReference>
<keyword evidence="10 15" id="KW-0949">S-adenosyl-L-methionine</keyword>
<comment type="catalytic activity">
    <reaction evidence="14 15 17">
        <text>guanosine(37) in tRNA + S-adenosyl-L-methionine = N(1)-methylguanosine(37) in tRNA + S-adenosyl-L-homocysteine + H(+)</text>
        <dbReference type="Rhea" id="RHEA:36899"/>
        <dbReference type="Rhea" id="RHEA-COMP:10145"/>
        <dbReference type="Rhea" id="RHEA-COMP:10147"/>
        <dbReference type="ChEBI" id="CHEBI:15378"/>
        <dbReference type="ChEBI" id="CHEBI:57856"/>
        <dbReference type="ChEBI" id="CHEBI:59789"/>
        <dbReference type="ChEBI" id="CHEBI:73542"/>
        <dbReference type="ChEBI" id="CHEBI:74269"/>
        <dbReference type="EC" id="2.1.1.228"/>
    </reaction>
</comment>
<evidence type="ECO:0000256" key="16">
    <source>
        <dbReference type="PIRSR" id="PIRSR000386-1"/>
    </source>
</evidence>
<feature type="domain" description="tRNA methyltransferase TRMD/TRM10-type" evidence="18">
    <location>
        <begin position="3"/>
        <end position="226"/>
    </location>
</feature>
<feature type="binding site" evidence="15 16">
    <location>
        <position position="114"/>
    </location>
    <ligand>
        <name>S-adenosyl-L-methionine</name>
        <dbReference type="ChEBI" id="CHEBI:59789"/>
    </ligand>
</feature>
<evidence type="ECO:0000256" key="13">
    <source>
        <dbReference type="ARBA" id="ARBA00033392"/>
    </source>
</evidence>
<comment type="function">
    <text evidence="1 15 17">Specifically methylates guanosine-37 in various tRNAs.</text>
</comment>
<dbReference type="EC" id="2.1.1.228" evidence="5 15"/>
<evidence type="ECO:0000256" key="14">
    <source>
        <dbReference type="ARBA" id="ARBA00047783"/>
    </source>
</evidence>
<evidence type="ECO:0000256" key="8">
    <source>
        <dbReference type="ARBA" id="ARBA00022603"/>
    </source>
</evidence>
<dbReference type="Proteomes" id="UP000294455">
    <property type="component" value="Chromosome"/>
</dbReference>
<evidence type="ECO:0000256" key="2">
    <source>
        <dbReference type="ARBA" id="ARBA00004496"/>
    </source>
</evidence>
<dbReference type="InterPro" id="IPR016009">
    <property type="entry name" value="tRNA_MeTrfase_TRMD/TRM10"/>
</dbReference>
<dbReference type="InterPro" id="IPR002649">
    <property type="entry name" value="tRNA_m1G_MeTrfase_TrmD"/>
</dbReference>
<name>A0A803FU22_9GAMM</name>
<keyword evidence="9 15" id="KW-0808">Transferase</keyword>
<feature type="binding site" evidence="15 16">
    <location>
        <begin position="134"/>
        <end position="139"/>
    </location>
    <ligand>
        <name>S-adenosyl-L-methionine</name>
        <dbReference type="ChEBI" id="CHEBI:59789"/>
    </ligand>
</feature>
<keyword evidence="8 15" id="KW-0489">Methyltransferase</keyword>
<evidence type="ECO:0000256" key="12">
    <source>
        <dbReference type="ARBA" id="ARBA00029736"/>
    </source>
</evidence>
<evidence type="ECO:0000259" key="18">
    <source>
        <dbReference type="Pfam" id="PF01746"/>
    </source>
</evidence>
<gene>
    <name evidence="15 19" type="primary">trmD</name>
    <name evidence="19" type="ORF">BUCIPICE3303_259</name>
</gene>
<evidence type="ECO:0000256" key="15">
    <source>
        <dbReference type="HAMAP-Rule" id="MF_00605"/>
    </source>
</evidence>
<protein>
    <recommendedName>
        <fullName evidence="6 15">tRNA (guanine-N(1)-)-methyltransferase</fullName>
        <ecNumber evidence="5 15">2.1.1.228</ecNumber>
    </recommendedName>
    <alternativeName>
        <fullName evidence="12 15">M1G-methyltransferase</fullName>
    </alternativeName>
    <alternativeName>
        <fullName evidence="13 15">tRNA [GM37] methyltransferase</fullName>
    </alternativeName>
</protein>
<dbReference type="GO" id="GO:0005829">
    <property type="term" value="C:cytosol"/>
    <property type="evidence" value="ECO:0007669"/>
    <property type="project" value="TreeGrafter"/>
</dbReference>
<dbReference type="FunFam" id="3.40.1280.10:FF:000001">
    <property type="entry name" value="tRNA (guanine-N(1)-)-methyltransferase"/>
    <property type="match status" value="1"/>
</dbReference>
<evidence type="ECO:0000256" key="9">
    <source>
        <dbReference type="ARBA" id="ARBA00022679"/>
    </source>
</evidence>
<dbReference type="NCBIfam" id="NF000648">
    <property type="entry name" value="PRK00026.1"/>
    <property type="match status" value="1"/>
</dbReference>
<evidence type="ECO:0000256" key="7">
    <source>
        <dbReference type="ARBA" id="ARBA00022490"/>
    </source>
</evidence>
<comment type="subcellular location">
    <subcellularLocation>
        <location evidence="2 15 17">Cytoplasm</location>
    </subcellularLocation>
</comment>
<evidence type="ECO:0000313" key="20">
    <source>
        <dbReference type="Proteomes" id="UP000294455"/>
    </source>
</evidence>
<dbReference type="InterPro" id="IPR029028">
    <property type="entry name" value="Alpha/beta_knot_MTases"/>
</dbReference>
<evidence type="ECO:0000256" key="10">
    <source>
        <dbReference type="ARBA" id="ARBA00022691"/>
    </source>
</evidence>
<evidence type="ECO:0000256" key="6">
    <source>
        <dbReference type="ARBA" id="ARBA00014679"/>
    </source>
</evidence>
<evidence type="ECO:0000256" key="1">
    <source>
        <dbReference type="ARBA" id="ARBA00002634"/>
    </source>
</evidence>
<dbReference type="GO" id="GO:0002939">
    <property type="term" value="P:tRNA N1-guanine methylation"/>
    <property type="evidence" value="ECO:0007669"/>
    <property type="project" value="TreeGrafter"/>
</dbReference>
<dbReference type="InterPro" id="IPR023148">
    <property type="entry name" value="tRNA_m1G_MeTrfase_C_sf"/>
</dbReference>
<keyword evidence="7 15" id="KW-0963">Cytoplasm</keyword>
<evidence type="ECO:0000313" key="19">
    <source>
        <dbReference type="EMBL" id="VFP88495.1"/>
    </source>
</evidence>
<comment type="subunit">
    <text evidence="4 15 17">Homodimer.</text>
</comment>
<dbReference type="GO" id="GO:0052906">
    <property type="term" value="F:tRNA (guanine(37)-N1)-methyltransferase activity"/>
    <property type="evidence" value="ECO:0007669"/>
    <property type="project" value="UniProtKB-UniRule"/>
</dbReference>
<comment type="similarity">
    <text evidence="3 15 17">Belongs to the RNA methyltransferase TrmD family.</text>
</comment>
<organism evidence="19 20">
    <name type="scientific">Buchnera aphidicola</name>
    <name type="common">Cinara piceae</name>
    <dbReference type="NCBI Taxonomy" id="1660043"/>
    <lineage>
        <taxon>Bacteria</taxon>
        <taxon>Pseudomonadati</taxon>
        <taxon>Pseudomonadota</taxon>
        <taxon>Gammaproteobacteria</taxon>
        <taxon>Enterobacterales</taxon>
        <taxon>Erwiniaceae</taxon>
        <taxon>Buchnera</taxon>
    </lineage>
</organism>
<dbReference type="Pfam" id="PF01746">
    <property type="entry name" value="tRNA_m1G_MT"/>
    <property type="match status" value="1"/>
</dbReference>
<evidence type="ECO:0000256" key="4">
    <source>
        <dbReference type="ARBA" id="ARBA00011738"/>
    </source>
</evidence>
<dbReference type="OrthoDB" id="9807416at2"/>
<evidence type="ECO:0000256" key="3">
    <source>
        <dbReference type="ARBA" id="ARBA00007630"/>
    </source>
</evidence>
<accession>A0A803FU22</accession>
<evidence type="ECO:0000256" key="17">
    <source>
        <dbReference type="RuleBase" id="RU003464"/>
    </source>
</evidence>